<evidence type="ECO:0000256" key="3">
    <source>
        <dbReference type="ARBA" id="ARBA00022630"/>
    </source>
</evidence>
<organism evidence="10 11">
    <name type="scientific">Paenibacillus aceris</name>
    <dbReference type="NCBI Taxonomy" id="869555"/>
    <lineage>
        <taxon>Bacteria</taxon>
        <taxon>Bacillati</taxon>
        <taxon>Bacillota</taxon>
        <taxon>Bacilli</taxon>
        <taxon>Bacillales</taxon>
        <taxon>Paenibacillaceae</taxon>
        <taxon>Paenibacillus</taxon>
    </lineage>
</organism>
<dbReference type="InterPro" id="IPR026021">
    <property type="entry name" value="YdjA-like"/>
</dbReference>
<evidence type="ECO:0000256" key="8">
    <source>
        <dbReference type="PIRNR" id="PIRNR000232"/>
    </source>
</evidence>
<sequence>MSGLAHERNNLWKKKRKKAREVKIEFNEWSGKSMDVKEAIRSRRSIGKVKQDPVDKALIEEILEAGTWAPNHCHTEPWRFWVMTGEGRGLLGKGYAEVAAAEADPALSKEELAKLKSAQEKKAFRAPVVIAVAVTPTAHAIVPEVEEYAAAHSAVQNMMLTAHSLGLGTIWRTGAPTYHPKMREAFGLAAKEELVGFVYIGYPDMAPPRAERTPFAQKTLWVSE</sequence>
<evidence type="ECO:0000256" key="1">
    <source>
        <dbReference type="ARBA" id="ARBA00001917"/>
    </source>
</evidence>
<dbReference type="InterPro" id="IPR052530">
    <property type="entry name" value="NAD(P)H_nitroreductase"/>
</dbReference>
<dbReference type="PANTHER" id="PTHR43821:SF1">
    <property type="entry name" value="NAD(P)H NITROREDUCTASE YDJA-RELATED"/>
    <property type="match status" value="1"/>
</dbReference>
<feature type="domain" description="Nitroreductase" evidence="9">
    <location>
        <begin position="40"/>
        <end position="202"/>
    </location>
</feature>
<dbReference type="SUPFAM" id="SSF55469">
    <property type="entry name" value="FMN-dependent nitroreductase-like"/>
    <property type="match status" value="1"/>
</dbReference>
<comment type="cofactor">
    <cofactor evidence="1 8">
        <name>FMN</name>
        <dbReference type="ChEBI" id="CHEBI:58210"/>
    </cofactor>
</comment>
<keyword evidence="11" id="KW-1185">Reference proteome</keyword>
<keyword evidence="3 8" id="KW-0285">Flavoprotein</keyword>
<dbReference type="PANTHER" id="PTHR43821">
    <property type="entry name" value="NAD(P)H NITROREDUCTASE YDJA-RELATED"/>
    <property type="match status" value="1"/>
</dbReference>
<accession>A0ABS4I1I9</accession>
<dbReference type="EMBL" id="JAGGKV010000010">
    <property type="protein sequence ID" value="MBP1964788.1"/>
    <property type="molecule type" value="Genomic_DNA"/>
</dbReference>
<evidence type="ECO:0000256" key="4">
    <source>
        <dbReference type="ARBA" id="ARBA00022643"/>
    </source>
</evidence>
<dbReference type="EC" id="1.-.-.-" evidence="8"/>
<evidence type="ECO:0000256" key="2">
    <source>
        <dbReference type="ARBA" id="ARBA00007118"/>
    </source>
</evidence>
<dbReference type="Proteomes" id="UP001519344">
    <property type="component" value="Unassembled WGS sequence"/>
</dbReference>
<comment type="similarity">
    <text evidence="2 8">Belongs to the nitroreductase family.</text>
</comment>
<evidence type="ECO:0000259" key="9">
    <source>
        <dbReference type="Pfam" id="PF00881"/>
    </source>
</evidence>
<proteinExistence type="inferred from homology"/>
<reference evidence="10 11" key="1">
    <citation type="submission" date="2021-03" db="EMBL/GenBank/DDBJ databases">
        <title>Genomic Encyclopedia of Type Strains, Phase IV (KMG-IV): sequencing the most valuable type-strain genomes for metagenomic binning, comparative biology and taxonomic classification.</title>
        <authorList>
            <person name="Goeker M."/>
        </authorList>
    </citation>
    <scope>NUCLEOTIDE SEQUENCE [LARGE SCALE GENOMIC DNA]</scope>
    <source>
        <strain evidence="10 11">DSM 24950</strain>
    </source>
</reference>
<dbReference type="InterPro" id="IPR029479">
    <property type="entry name" value="Nitroreductase"/>
</dbReference>
<comment type="caution">
    <text evidence="10">The sequence shown here is derived from an EMBL/GenBank/DDBJ whole genome shotgun (WGS) entry which is preliminary data.</text>
</comment>
<dbReference type="Pfam" id="PF00881">
    <property type="entry name" value="Nitroreductase"/>
    <property type="match status" value="1"/>
</dbReference>
<evidence type="ECO:0000313" key="11">
    <source>
        <dbReference type="Proteomes" id="UP001519344"/>
    </source>
</evidence>
<dbReference type="InterPro" id="IPR000415">
    <property type="entry name" value="Nitroreductase-like"/>
</dbReference>
<dbReference type="PIRSF" id="PIRSF000232">
    <property type="entry name" value="YdjA"/>
    <property type="match status" value="1"/>
</dbReference>
<evidence type="ECO:0000256" key="5">
    <source>
        <dbReference type="ARBA" id="ARBA00022857"/>
    </source>
</evidence>
<protein>
    <recommendedName>
        <fullName evidence="8">Putative NAD(P)H nitroreductase</fullName>
        <ecNumber evidence="8">1.-.-.-</ecNumber>
    </recommendedName>
</protein>
<dbReference type="CDD" id="cd02135">
    <property type="entry name" value="YdjA-like"/>
    <property type="match status" value="1"/>
</dbReference>
<keyword evidence="4 8" id="KW-0288">FMN</keyword>
<keyword evidence="5 8" id="KW-0521">NADP</keyword>
<evidence type="ECO:0000256" key="6">
    <source>
        <dbReference type="ARBA" id="ARBA00023002"/>
    </source>
</evidence>
<keyword evidence="7 8" id="KW-0520">NAD</keyword>
<evidence type="ECO:0000256" key="7">
    <source>
        <dbReference type="ARBA" id="ARBA00023027"/>
    </source>
</evidence>
<name>A0ABS4I1I9_9BACL</name>
<evidence type="ECO:0000313" key="10">
    <source>
        <dbReference type="EMBL" id="MBP1964788.1"/>
    </source>
</evidence>
<keyword evidence="6 8" id="KW-0560">Oxidoreductase</keyword>
<dbReference type="Gene3D" id="3.40.109.10">
    <property type="entry name" value="NADH Oxidase"/>
    <property type="match status" value="1"/>
</dbReference>
<gene>
    <name evidence="10" type="ORF">J2Z65_004011</name>
</gene>